<feature type="region of interest" description="Disordered" evidence="1">
    <location>
        <begin position="213"/>
        <end position="242"/>
    </location>
</feature>
<sequence>MKTDVNKLVNTYTYDAVVNLQIHAEHTRTDSKVKSCEVTYVGKRSNECRRRTTPWNAECTEPGSLTACPTTVVVPSKSKKLSHNGSQSKHTARLASRLLSLSVDARTLNEDEQEDNPGKPKGLGPVGSGNGDVLVPFCAEELSMHARRAAPRSARDIATLKISSRKGIESRNDFHDQSEYQRRVMSKLWPGRARASRITLTLIKSIAGQKEATKVSRWTKEPAKQSHRRNFPEGGVGEKANPPIDNYKGFELMRRVSSNVSIAEKKAKSLHDEIRIPGSPWSQRVDSVTEVSLFGQVERKDSPFFCACLQETSSRINPISRSTHVASTLPTDKREEDEEEKKDSINNIQKFESRQRAEAAGCALTQQVHTGCTMARRGEGKGVLRGYGETGLGWVDEQKQN</sequence>
<name>A0A154PRV5_DUFNO</name>
<feature type="compositionally biased region" description="Basic and acidic residues" evidence="1">
    <location>
        <begin position="213"/>
        <end position="224"/>
    </location>
</feature>
<proteinExistence type="predicted"/>
<evidence type="ECO:0000313" key="3">
    <source>
        <dbReference type="Proteomes" id="UP000076502"/>
    </source>
</evidence>
<gene>
    <name evidence="2" type="ORF">WN55_07060</name>
</gene>
<dbReference type="Proteomes" id="UP000076502">
    <property type="component" value="Unassembled WGS sequence"/>
</dbReference>
<feature type="region of interest" description="Disordered" evidence="1">
    <location>
        <begin position="319"/>
        <end position="343"/>
    </location>
</feature>
<keyword evidence="3" id="KW-1185">Reference proteome</keyword>
<evidence type="ECO:0000256" key="1">
    <source>
        <dbReference type="SAM" id="MobiDB-lite"/>
    </source>
</evidence>
<protein>
    <submittedName>
        <fullName evidence="2">Uncharacterized protein</fullName>
    </submittedName>
</protein>
<accession>A0A154PRV5</accession>
<dbReference type="AlphaFoldDB" id="A0A154PRV5"/>
<dbReference type="EMBL" id="KQ435095">
    <property type="protein sequence ID" value="KZC14646.1"/>
    <property type="molecule type" value="Genomic_DNA"/>
</dbReference>
<feature type="region of interest" description="Disordered" evidence="1">
    <location>
        <begin position="108"/>
        <end position="129"/>
    </location>
</feature>
<organism evidence="2 3">
    <name type="scientific">Dufourea novaeangliae</name>
    <name type="common">Sweat bee</name>
    <dbReference type="NCBI Taxonomy" id="178035"/>
    <lineage>
        <taxon>Eukaryota</taxon>
        <taxon>Metazoa</taxon>
        <taxon>Ecdysozoa</taxon>
        <taxon>Arthropoda</taxon>
        <taxon>Hexapoda</taxon>
        <taxon>Insecta</taxon>
        <taxon>Pterygota</taxon>
        <taxon>Neoptera</taxon>
        <taxon>Endopterygota</taxon>
        <taxon>Hymenoptera</taxon>
        <taxon>Apocrita</taxon>
        <taxon>Aculeata</taxon>
        <taxon>Apoidea</taxon>
        <taxon>Anthophila</taxon>
        <taxon>Halictidae</taxon>
        <taxon>Rophitinae</taxon>
        <taxon>Dufourea</taxon>
    </lineage>
</organism>
<reference evidence="2 3" key="1">
    <citation type="submission" date="2015-07" db="EMBL/GenBank/DDBJ databases">
        <title>The genome of Dufourea novaeangliae.</title>
        <authorList>
            <person name="Pan H."/>
            <person name="Kapheim K."/>
        </authorList>
    </citation>
    <scope>NUCLEOTIDE SEQUENCE [LARGE SCALE GENOMIC DNA]</scope>
    <source>
        <strain evidence="2">0120121106</strain>
        <tissue evidence="2">Whole body</tissue>
    </source>
</reference>
<evidence type="ECO:0000313" key="2">
    <source>
        <dbReference type="EMBL" id="KZC14646.1"/>
    </source>
</evidence>
<feature type="compositionally biased region" description="Polar residues" evidence="1">
    <location>
        <begin position="319"/>
        <end position="330"/>
    </location>
</feature>